<evidence type="ECO:0000313" key="3">
    <source>
        <dbReference type="EMBL" id="KAE9531928.1"/>
    </source>
</evidence>
<comment type="caution">
    <text evidence="3">The sequence shown here is derived from an EMBL/GenBank/DDBJ whole genome shotgun (WGS) entry which is preliminary data.</text>
</comment>
<keyword evidence="1" id="KW-1133">Transmembrane helix</keyword>
<feature type="chain" id="PRO_5026317106" evidence="2">
    <location>
        <begin position="26"/>
        <end position="326"/>
    </location>
</feature>
<dbReference type="OrthoDB" id="10519807at2759"/>
<reference evidence="3 4" key="1">
    <citation type="submission" date="2019-08" db="EMBL/GenBank/DDBJ databases">
        <title>The genome of the soybean aphid Biotype 1, its phylome, world population structure and adaptation to the North American continent.</title>
        <authorList>
            <person name="Giordano R."/>
            <person name="Donthu R.K."/>
            <person name="Hernandez A.G."/>
            <person name="Wright C.L."/>
            <person name="Zimin A.V."/>
        </authorList>
    </citation>
    <scope>NUCLEOTIDE SEQUENCE [LARGE SCALE GENOMIC DNA]</scope>
    <source>
        <tissue evidence="3">Whole aphids</tissue>
    </source>
</reference>
<evidence type="ECO:0000256" key="1">
    <source>
        <dbReference type="SAM" id="Phobius"/>
    </source>
</evidence>
<accession>A0A6G0TG05</accession>
<feature type="transmembrane region" description="Helical" evidence="1">
    <location>
        <begin position="154"/>
        <end position="172"/>
    </location>
</feature>
<dbReference type="AlphaFoldDB" id="A0A6G0TG05"/>
<dbReference type="EMBL" id="VYZN01000040">
    <property type="protein sequence ID" value="KAE9531928.1"/>
    <property type="molecule type" value="Genomic_DNA"/>
</dbReference>
<sequence length="326" mass="37319">MTSSIAVQVSVFVVLALLRPRSTLASPHGDLPSYDHYATNDGVSNVTAADHDVRMDHARHSYGKHYSQLSSQWFKFAIKDTNNKPRWFIRIHCLIEDKNILFKYKYKRNNGGYTLSSSPLVAIRFILYGTYITRHFQGFNGRVQKGCLKTKHTYNIMLLLWMLLLFVVYTYGNTSEISTPFGGWHKLYNLNSILLVLEYSFKTCGLINKGLGNSGNISIKDSKSCTMAVLHDSNQGNKKNGFEVPTILSNEVLFNSTMSNINYLRNQKWIRLRSLKSLCFLGVLNLYTNHIQLCITVKRKDLNTPLIISISHLHRRYKTALTLIHC</sequence>
<evidence type="ECO:0000256" key="2">
    <source>
        <dbReference type="SAM" id="SignalP"/>
    </source>
</evidence>
<feature type="signal peptide" evidence="2">
    <location>
        <begin position="1"/>
        <end position="25"/>
    </location>
</feature>
<gene>
    <name evidence="3" type="ORF">AGLY_010130</name>
</gene>
<keyword evidence="2" id="KW-0732">Signal</keyword>
<name>A0A6G0TG05_APHGL</name>
<feature type="transmembrane region" description="Helical" evidence="1">
    <location>
        <begin position="113"/>
        <end position="133"/>
    </location>
</feature>
<keyword evidence="4" id="KW-1185">Reference proteome</keyword>
<protein>
    <submittedName>
        <fullName evidence="3">Uncharacterized protein</fullName>
    </submittedName>
</protein>
<proteinExistence type="predicted"/>
<evidence type="ECO:0000313" key="4">
    <source>
        <dbReference type="Proteomes" id="UP000475862"/>
    </source>
</evidence>
<keyword evidence="1" id="KW-0472">Membrane</keyword>
<keyword evidence="1" id="KW-0812">Transmembrane</keyword>
<organism evidence="3 4">
    <name type="scientific">Aphis glycines</name>
    <name type="common">Soybean aphid</name>
    <dbReference type="NCBI Taxonomy" id="307491"/>
    <lineage>
        <taxon>Eukaryota</taxon>
        <taxon>Metazoa</taxon>
        <taxon>Ecdysozoa</taxon>
        <taxon>Arthropoda</taxon>
        <taxon>Hexapoda</taxon>
        <taxon>Insecta</taxon>
        <taxon>Pterygota</taxon>
        <taxon>Neoptera</taxon>
        <taxon>Paraneoptera</taxon>
        <taxon>Hemiptera</taxon>
        <taxon>Sternorrhyncha</taxon>
        <taxon>Aphidomorpha</taxon>
        <taxon>Aphidoidea</taxon>
        <taxon>Aphididae</taxon>
        <taxon>Aphidini</taxon>
        <taxon>Aphis</taxon>
        <taxon>Aphis</taxon>
    </lineage>
</organism>
<dbReference type="Proteomes" id="UP000475862">
    <property type="component" value="Unassembled WGS sequence"/>
</dbReference>